<dbReference type="Gene3D" id="1.20.1540.10">
    <property type="entry name" value="Rhomboid-like"/>
    <property type="match status" value="1"/>
</dbReference>
<reference evidence="9" key="1">
    <citation type="submission" date="2020-03" db="EMBL/GenBank/DDBJ databases">
        <title>Draft sequencing of Calidifontibacter sp. DB0510.</title>
        <authorList>
            <person name="Kim D.-U."/>
        </authorList>
    </citation>
    <scope>NUCLEOTIDE SEQUENCE</scope>
    <source>
        <strain evidence="9">DB0510</strain>
    </source>
</reference>
<dbReference type="EMBL" id="JAAOIV010000007">
    <property type="protein sequence ID" value="NHN56175.1"/>
    <property type="molecule type" value="Genomic_DNA"/>
</dbReference>
<evidence type="ECO:0000256" key="7">
    <source>
        <dbReference type="SAM" id="Phobius"/>
    </source>
</evidence>
<dbReference type="GO" id="GO:0004252">
    <property type="term" value="F:serine-type endopeptidase activity"/>
    <property type="evidence" value="ECO:0007669"/>
    <property type="project" value="InterPro"/>
</dbReference>
<proteinExistence type="inferred from homology"/>
<feature type="domain" description="Peptidase S54 rhomboid" evidence="8">
    <location>
        <begin position="111"/>
        <end position="252"/>
    </location>
</feature>
<evidence type="ECO:0000256" key="3">
    <source>
        <dbReference type="ARBA" id="ARBA00022692"/>
    </source>
</evidence>
<comment type="caution">
    <text evidence="9">The sequence shown here is derived from an EMBL/GenBank/DDBJ whole genome shotgun (WGS) entry which is preliminary data.</text>
</comment>
<evidence type="ECO:0000259" key="8">
    <source>
        <dbReference type="Pfam" id="PF01694"/>
    </source>
</evidence>
<dbReference type="RefSeq" id="WP_166196695.1">
    <property type="nucleotide sequence ID" value="NZ_JAAOIV010000007.1"/>
</dbReference>
<accession>A0A967EAE1</accession>
<dbReference type="Proteomes" id="UP000744769">
    <property type="component" value="Unassembled WGS sequence"/>
</dbReference>
<keyword evidence="10" id="KW-1185">Reference proteome</keyword>
<dbReference type="InterPro" id="IPR035952">
    <property type="entry name" value="Rhomboid-like_sf"/>
</dbReference>
<dbReference type="GO" id="GO:0016020">
    <property type="term" value="C:membrane"/>
    <property type="evidence" value="ECO:0007669"/>
    <property type="project" value="UniProtKB-SubCell"/>
</dbReference>
<feature type="transmembrane region" description="Helical" evidence="7">
    <location>
        <begin position="157"/>
        <end position="176"/>
    </location>
</feature>
<dbReference type="PANTHER" id="PTHR43731:SF14">
    <property type="entry name" value="PRESENILIN-ASSOCIATED RHOMBOID-LIKE PROTEIN, MITOCHONDRIAL"/>
    <property type="match status" value="1"/>
</dbReference>
<dbReference type="SUPFAM" id="SSF144091">
    <property type="entry name" value="Rhomboid-like"/>
    <property type="match status" value="1"/>
</dbReference>
<comment type="similarity">
    <text evidence="2">Belongs to the peptidase S54 family.</text>
</comment>
<dbReference type="AlphaFoldDB" id="A0A967EAE1"/>
<feature type="transmembrane region" description="Helical" evidence="7">
    <location>
        <begin position="236"/>
        <end position="253"/>
    </location>
</feature>
<evidence type="ECO:0000313" key="10">
    <source>
        <dbReference type="Proteomes" id="UP000744769"/>
    </source>
</evidence>
<evidence type="ECO:0000313" key="9">
    <source>
        <dbReference type="EMBL" id="NHN56175.1"/>
    </source>
</evidence>
<feature type="transmembrane region" description="Helical" evidence="7">
    <location>
        <begin position="212"/>
        <end position="230"/>
    </location>
</feature>
<name>A0A967EAE1_9MICO</name>
<feature type="transmembrane region" description="Helical" evidence="7">
    <location>
        <begin position="182"/>
        <end position="205"/>
    </location>
</feature>
<dbReference type="Pfam" id="PF01694">
    <property type="entry name" value="Rhomboid"/>
    <property type="match status" value="1"/>
</dbReference>
<keyword evidence="3 7" id="KW-0812">Transmembrane</keyword>
<evidence type="ECO:0000256" key="5">
    <source>
        <dbReference type="ARBA" id="ARBA00022989"/>
    </source>
</evidence>
<evidence type="ECO:0000256" key="2">
    <source>
        <dbReference type="ARBA" id="ARBA00009045"/>
    </source>
</evidence>
<keyword evidence="4" id="KW-0378">Hydrolase</keyword>
<organism evidence="9 10">
    <name type="scientific">Metallococcus carri</name>
    <dbReference type="NCBI Taxonomy" id="1656884"/>
    <lineage>
        <taxon>Bacteria</taxon>
        <taxon>Bacillati</taxon>
        <taxon>Actinomycetota</taxon>
        <taxon>Actinomycetes</taxon>
        <taxon>Micrococcales</taxon>
        <taxon>Dermacoccaceae</taxon>
        <taxon>Metallococcus</taxon>
    </lineage>
</organism>
<dbReference type="GO" id="GO:0006508">
    <property type="term" value="P:proteolysis"/>
    <property type="evidence" value="ECO:0007669"/>
    <property type="project" value="UniProtKB-KW"/>
</dbReference>
<evidence type="ECO:0000256" key="6">
    <source>
        <dbReference type="ARBA" id="ARBA00023136"/>
    </source>
</evidence>
<feature type="transmembrane region" description="Helical" evidence="7">
    <location>
        <begin position="127"/>
        <end position="145"/>
    </location>
</feature>
<evidence type="ECO:0000256" key="1">
    <source>
        <dbReference type="ARBA" id="ARBA00004141"/>
    </source>
</evidence>
<dbReference type="InterPro" id="IPR050925">
    <property type="entry name" value="Rhomboid_protease_S54"/>
</dbReference>
<dbReference type="PANTHER" id="PTHR43731">
    <property type="entry name" value="RHOMBOID PROTEASE"/>
    <property type="match status" value="1"/>
</dbReference>
<evidence type="ECO:0000256" key="4">
    <source>
        <dbReference type="ARBA" id="ARBA00022801"/>
    </source>
</evidence>
<feature type="transmembrane region" description="Helical" evidence="7">
    <location>
        <begin position="77"/>
        <end position="98"/>
    </location>
</feature>
<keyword evidence="5 7" id="KW-1133">Transmembrane helix</keyword>
<keyword evidence="6 7" id="KW-0472">Membrane</keyword>
<gene>
    <name evidence="9" type="ORF">G9U51_10340</name>
</gene>
<dbReference type="InterPro" id="IPR022764">
    <property type="entry name" value="Peptidase_S54_rhomboid_dom"/>
</dbReference>
<sequence length="296" mass="31364">MTIDPASAPANPTPTCPRHPGQVAFVRCQRCNRPTCSACQRPAPVGVQCVDCVAQQAKATPRARVVLGAGLPQKPRITLGLIVTCSVVWLGQLVLPAITDQLSYVPGLTGSQPWRLITAAFVHDPSWPLHLLFNMYALWICGQYLEPLLGRVKFALLYLICALGGSVGFLTLSVWPSFSPQMWITGGVGASGAIFGLFLAVLIVNLRRGADVRALVVIIALNFVLGFMVSGIAWQTHLGGAITGALLALPLVAKRRSPALIYRSWGAVTLLLVAVAVVAATTGSQEWTQVGGLPIG</sequence>
<comment type="subcellular location">
    <subcellularLocation>
        <location evidence="1">Membrane</location>
        <topology evidence="1">Multi-pass membrane protein</topology>
    </subcellularLocation>
</comment>
<feature type="transmembrane region" description="Helical" evidence="7">
    <location>
        <begin position="260"/>
        <end position="280"/>
    </location>
</feature>
<keyword evidence="9" id="KW-0645">Protease</keyword>
<protein>
    <submittedName>
        <fullName evidence="9">Rhomboid family intramembrane serine protease</fullName>
    </submittedName>
</protein>